<dbReference type="InterPro" id="IPR042215">
    <property type="entry name" value="CarD-like_C"/>
</dbReference>
<dbReference type="Gene3D" id="2.40.10.170">
    <property type="match status" value="1"/>
</dbReference>
<evidence type="ECO:0000259" key="1">
    <source>
        <dbReference type="SMART" id="SM01058"/>
    </source>
</evidence>
<name>A0A410PX70_9FIRM</name>
<dbReference type="PANTHER" id="PTHR38447:SF1">
    <property type="entry name" value="RNA POLYMERASE-BINDING TRANSCRIPTION FACTOR CARD"/>
    <property type="match status" value="1"/>
</dbReference>
<gene>
    <name evidence="2" type="ORF">EQM06_10130</name>
</gene>
<dbReference type="InterPro" id="IPR052531">
    <property type="entry name" value="CarD-like_regulator"/>
</dbReference>
<dbReference type="EMBL" id="CP035281">
    <property type="protein sequence ID" value="QAT43547.1"/>
    <property type="molecule type" value="Genomic_DNA"/>
</dbReference>
<feature type="domain" description="CarD-like/TRCF RNAP-interacting" evidence="1">
    <location>
        <begin position="1"/>
        <end position="111"/>
    </location>
</feature>
<dbReference type="KEGG" id="amij:EQM06_10130"/>
<accession>A0A410PX70</accession>
<dbReference type="PANTHER" id="PTHR38447">
    <property type="entry name" value="TRANSCRIPTION FACTOR YDEB-RELATED"/>
    <property type="match status" value="1"/>
</dbReference>
<dbReference type="RefSeq" id="WP_128746326.1">
    <property type="nucleotide sequence ID" value="NZ_CP035281.1"/>
</dbReference>
<evidence type="ECO:0000313" key="2">
    <source>
        <dbReference type="EMBL" id="QAT43547.1"/>
    </source>
</evidence>
<dbReference type="Gene3D" id="1.20.58.1290">
    <property type="entry name" value="CarD-like, C-terminal domain"/>
    <property type="match status" value="1"/>
</dbReference>
<dbReference type="AlphaFoldDB" id="A0A410PX70"/>
<proteinExistence type="predicted"/>
<dbReference type="InterPro" id="IPR048792">
    <property type="entry name" value="CarD_C"/>
</dbReference>
<dbReference type="Pfam" id="PF21095">
    <property type="entry name" value="CarD_C"/>
    <property type="match status" value="1"/>
</dbReference>
<dbReference type="SUPFAM" id="SSF141259">
    <property type="entry name" value="CarD-like"/>
    <property type="match status" value="1"/>
</dbReference>
<dbReference type="Pfam" id="PF02559">
    <property type="entry name" value="CarD_TRCF_RID"/>
    <property type="match status" value="1"/>
</dbReference>
<dbReference type="Proteomes" id="UP000287601">
    <property type="component" value="Chromosome"/>
</dbReference>
<dbReference type="GO" id="GO:0009303">
    <property type="term" value="P:rRNA transcription"/>
    <property type="evidence" value="ECO:0007669"/>
    <property type="project" value="TreeGrafter"/>
</dbReference>
<protein>
    <submittedName>
        <fullName evidence="2">CarD family transcriptional regulator</fullName>
    </submittedName>
</protein>
<evidence type="ECO:0000313" key="3">
    <source>
        <dbReference type="Proteomes" id="UP000287601"/>
    </source>
</evidence>
<reference evidence="2 3" key="1">
    <citation type="submission" date="2019-01" db="EMBL/GenBank/DDBJ databases">
        <title>Draft genomes of a novel of Aminipila strains.</title>
        <authorList>
            <person name="Ma S."/>
        </authorList>
    </citation>
    <scope>NUCLEOTIDE SEQUENCE [LARGE SCALE GENOMIC DNA]</scope>
    <source>
        <strain evidence="3">JN-39</strain>
    </source>
</reference>
<dbReference type="InterPro" id="IPR036101">
    <property type="entry name" value="CarD-like/TRCF_RID_sf"/>
</dbReference>
<dbReference type="InterPro" id="IPR003711">
    <property type="entry name" value="CarD-like/TRCF_RID"/>
</dbReference>
<keyword evidence="3" id="KW-1185">Reference proteome</keyword>
<organism evidence="2 3">
    <name type="scientific">Aminipila luticellarii</name>
    <dbReference type="NCBI Taxonomy" id="2507160"/>
    <lineage>
        <taxon>Bacteria</taxon>
        <taxon>Bacillati</taxon>
        <taxon>Bacillota</taxon>
        <taxon>Clostridia</taxon>
        <taxon>Peptostreptococcales</taxon>
        <taxon>Anaerovoracaceae</taxon>
        <taxon>Aminipila</taxon>
    </lineage>
</organism>
<dbReference type="SMART" id="SM01058">
    <property type="entry name" value="CarD_TRCF"/>
    <property type="match status" value="1"/>
</dbReference>
<sequence>MYTVGDKVVYPMHGAGVIEKIEEKKILGETRKYYILKLPCGDMKVMIPVENSNDVGVREIISEEELKGVLSALKDDSSQMPSNWNRRYRENMEKLKTGDVMEVAEVVRNLVRMDRQKKLSTGEKKMLTNAKQILLSEIILVRDIGQNEANDIIDRAI</sequence>
<dbReference type="OrthoDB" id="9786074at2"/>